<dbReference type="EMBL" id="JAQJAC010000001">
    <property type="protein sequence ID" value="KAJ5600013.1"/>
    <property type="molecule type" value="Genomic_DNA"/>
</dbReference>
<evidence type="ECO:0000313" key="2">
    <source>
        <dbReference type="EMBL" id="KAJ5600013.1"/>
    </source>
</evidence>
<gene>
    <name evidence="2" type="ORF">N7450_001080</name>
</gene>
<keyword evidence="3" id="KW-1185">Reference proteome</keyword>
<protein>
    <submittedName>
        <fullName evidence="2">Uncharacterized protein</fullName>
    </submittedName>
</protein>
<sequence>MSISIHGRLRRRQPHVTLEASHADRPPATLHTDPARFLIDLPSLFSTGASVTRQLLVEIHTCETRGIGYSWSLVSLEHTGCENRAWSRAALLVPSGAPGALLRRLPIQPFPGGSVTLPPSLFPTTKNAAKQTLWHITPRLYLHPIHTP</sequence>
<feature type="region of interest" description="Disordered" evidence="1">
    <location>
        <begin position="1"/>
        <end position="29"/>
    </location>
</feature>
<proteinExistence type="predicted"/>
<evidence type="ECO:0000256" key="1">
    <source>
        <dbReference type="SAM" id="MobiDB-lite"/>
    </source>
</evidence>
<organism evidence="2 3">
    <name type="scientific">Penicillium hetheringtonii</name>
    <dbReference type="NCBI Taxonomy" id="911720"/>
    <lineage>
        <taxon>Eukaryota</taxon>
        <taxon>Fungi</taxon>
        <taxon>Dikarya</taxon>
        <taxon>Ascomycota</taxon>
        <taxon>Pezizomycotina</taxon>
        <taxon>Eurotiomycetes</taxon>
        <taxon>Eurotiomycetidae</taxon>
        <taxon>Eurotiales</taxon>
        <taxon>Aspergillaceae</taxon>
        <taxon>Penicillium</taxon>
    </lineage>
</organism>
<evidence type="ECO:0000313" key="3">
    <source>
        <dbReference type="Proteomes" id="UP001216150"/>
    </source>
</evidence>
<dbReference type="AlphaFoldDB" id="A0AAD6E4P9"/>
<comment type="caution">
    <text evidence="2">The sequence shown here is derived from an EMBL/GenBank/DDBJ whole genome shotgun (WGS) entry which is preliminary data.</text>
</comment>
<reference evidence="2 3" key="1">
    <citation type="journal article" date="2023" name="IMA Fungus">
        <title>Comparative genomic study of the Penicillium genus elucidates a diverse pangenome and 15 lateral gene transfer events.</title>
        <authorList>
            <person name="Petersen C."/>
            <person name="Sorensen T."/>
            <person name="Nielsen M.R."/>
            <person name="Sondergaard T.E."/>
            <person name="Sorensen J.L."/>
            <person name="Fitzpatrick D.A."/>
            <person name="Frisvad J.C."/>
            <person name="Nielsen K.L."/>
        </authorList>
    </citation>
    <scope>NUCLEOTIDE SEQUENCE [LARGE SCALE GENOMIC DNA]</scope>
    <source>
        <strain evidence="2 3">IBT 29057</strain>
    </source>
</reference>
<accession>A0AAD6E4P9</accession>
<name>A0AAD6E4P9_9EURO</name>
<dbReference type="Proteomes" id="UP001216150">
    <property type="component" value="Unassembled WGS sequence"/>
</dbReference>